<dbReference type="Proteomes" id="UP001500074">
    <property type="component" value="Unassembled WGS sequence"/>
</dbReference>
<dbReference type="RefSeq" id="WP_031384279.1">
    <property type="nucleotide sequence ID" value="NZ_BAABKI010000012.1"/>
</dbReference>
<name>A0ABP9RA43_9GAMM</name>
<evidence type="ECO:0000313" key="2">
    <source>
        <dbReference type="EMBL" id="GAA5173215.1"/>
    </source>
</evidence>
<organism evidence="2 3">
    <name type="scientific">Modicisalibacter zincidurans</name>
    <dbReference type="NCBI Taxonomy" id="1178777"/>
    <lineage>
        <taxon>Bacteria</taxon>
        <taxon>Pseudomonadati</taxon>
        <taxon>Pseudomonadota</taxon>
        <taxon>Gammaproteobacteria</taxon>
        <taxon>Oceanospirillales</taxon>
        <taxon>Halomonadaceae</taxon>
        <taxon>Modicisalibacter</taxon>
    </lineage>
</organism>
<feature type="transmembrane region" description="Helical" evidence="1">
    <location>
        <begin position="118"/>
        <end position="137"/>
    </location>
</feature>
<sequence length="140" mass="14980">MRDLYKRLEIEPSADDASIGAAIEACDNSALKADAAAVLRVGARREAYDGLHGMLSELGRLRARLGLTHGAYWRGDVANDFSLAPDLAQSRHDELIAKLDAAMAAQATLRHQRRRMPWLLAGVTALGGAAFALGWISGGL</sequence>
<evidence type="ECO:0000256" key="1">
    <source>
        <dbReference type="SAM" id="Phobius"/>
    </source>
</evidence>
<keyword evidence="1" id="KW-1133">Transmembrane helix</keyword>
<reference evidence="3" key="1">
    <citation type="journal article" date="2019" name="Int. J. Syst. Evol. Microbiol.">
        <title>The Global Catalogue of Microorganisms (GCM) 10K type strain sequencing project: providing services to taxonomists for standard genome sequencing and annotation.</title>
        <authorList>
            <consortium name="The Broad Institute Genomics Platform"/>
            <consortium name="The Broad Institute Genome Sequencing Center for Infectious Disease"/>
            <person name="Wu L."/>
            <person name="Ma J."/>
        </authorList>
    </citation>
    <scope>NUCLEOTIDE SEQUENCE [LARGE SCALE GENOMIC DNA]</scope>
    <source>
        <strain evidence="3">JCM 18472</strain>
    </source>
</reference>
<accession>A0ABP9RA43</accession>
<evidence type="ECO:0000313" key="3">
    <source>
        <dbReference type="Proteomes" id="UP001500074"/>
    </source>
</evidence>
<keyword evidence="1" id="KW-0472">Membrane</keyword>
<dbReference type="EMBL" id="BAABKI010000012">
    <property type="protein sequence ID" value="GAA5173215.1"/>
    <property type="molecule type" value="Genomic_DNA"/>
</dbReference>
<gene>
    <name evidence="2" type="ORF">GCM10023342_11370</name>
</gene>
<keyword evidence="3" id="KW-1185">Reference proteome</keyword>
<protein>
    <recommendedName>
        <fullName evidence="4">DUF883 domain-containing protein</fullName>
    </recommendedName>
</protein>
<comment type="caution">
    <text evidence="2">The sequence shown here is derived from an EMBL/GenBank/DDBJ whole genome shotgun (WGS) entry which is preliminary data.</text>
</comment>
<proteinExistence type="predicted"/>
<keyword evidence="1" id="KW-0812">Transmembrane</keyword>
<evidence type="ECO:0008006" key="4">
    <source>
        <dbReference type="Google" id="ProtNLM"/>
    </source>
</evidence>